<evidence type="ECO:0000256" key="1">
    <source>
        <dbReference type="ARBA" id="ARBA00022801"/>
    </source>
</evidence>
<evidence type="ECO:0000259" key="5">
    <source>
        <dbReference type="PROSITE" id="PS50122"/>
    </source>
</evidence>
<dbReference type="SUPFAM" id="SSF52738">
    <property type="entry name" value="Methylesterase CheB, C-terminal domain"/>
    <property type="match status" value="1"/>
</dbReference>
<feature type="active site" evidence="4">
    <location>
        <position position="26"/>
    </location>
</feature>
<dbReference type="PANTHER" id="PTHR42872">
    <property type="entry name" value="PROTEIN-GLUTAMATE METHYLESTERASE/PROTEIN-GLUTAMINE GLUTAMINASE"/>
    <property type="match status" value="1"/>
</dbReference>
<keyword evidence="4" id="KW-0145">Chemotaxis</keyword>
<dbReference type="GO" id="GO:0008984">
    <property type="term" value="F:protein-glutamate methylesterase activity"/>
    <property type="evidence" value="ECO:0007669"/>
    <property type="project" value="UniProtKB-EC"/>
</dbReference>
<keyword evidence="1 4" id="KW-0378">Hydrolase</keyword>
<dbReference type="PROSITE" id="PS50122">
    <property type="entry name" value="CHEB"/>
    <property type="match status" value="1"/>
</dbReference>
<dbReference type="GO" id="GO:0006935">
    <property type="term" value="P:chemotaxis"/>
    <property type="evidence" value="ECO:0007669"/>
    <property type="project" value="UniProtKB-UniRule"/>
</dbReference>
<dbReference type="CDD" id="cd16433">
    <property type="entry name" value="CheB"/>
    <property type="match status" value="1"/>
</dbReference>
<dbReference type="Pfam" id="PF01339">
    <property type="entry name" value="CheB_methylest"/>
    <property type="match status" value="1"/>
</dbReference>
<dbReference type="GO" id="GO:0000156">
    <property type="term" value="F:phosphorelay response regulator activity"/>
    <property type="evidence" value="ECO:0007669"/>
    <property type="project" value="InterPro"/>
</dbReference>
<accession>A0A6J4MGR5</accession>
<proteinExistence type="predicted"/>
<reference evidence="6" key="1">
    <citation type="submission" date="2020-02" db="EMBL/GenBank/DDBJ databases">
        <authorList>
            <person name="Meier V. D."/>
        </authorList>
    </citation>
    <scope>NUCLEOTIDE SEQUENCE</scope>
    <source>
        <strain evidence="6">AVDCRST_MAG94</strain>
    </source>
</reference>
<evidence type="ECO:0000256" key="4">
    <source>
        <dbReference type="PROSITE-ProRule" id="PRU00050"/>
    </source>
</evidence>
<name>A0A6J4MGR5_9CYAN</name>
<dbReference type="EMBL" id="CADCTY010001136">
    <property type="protein sequence ID" value="CAA9358921.1"/>
    <property type="molecule type" value="Genomic_DNA"/>
</dbReference>
<dbReference type="Gene3D" id="3.40.50.180">
    <property type="entry name" value="Methylesterase CheB, C-terminal domain"/>
    <property type="match status" value="1"/>
</dbReference>
<evidence type="ECO:0000313" key="6">
    <source>
        <dbReference type="EMBL" id="CAA9358921.1"/>
    </source>
</evidence>
<dbReference type="InterPro" id="IPR035909">
    <property type="entry name" value="CheB_C"/>
</dbReference>
<evidence type="ECO:0000256" key="3">
    <source>
        <dbReference type="ARBA" id="ARBA00048267"/>
    </source>
</evidence>
<gene>
    <name evidence="6" type="ORF">AVDCRST_MAG94-3243</name>
</gene>
<comment type="catalytic activity">
    <reaction evidence="3">
        <text>[protein]-L-glutamate 5-O-methyl ester + H2O = L-glutamyl-[protein] + methanol + H(+)</text>
        <dbReference type="Rhea" id="RHEA:23236"/>
        <dbReference type="Rhea" id="RHEA-COMP:10208"/>
        <dbReference type="Rhea" id="RHEA-COMP:10311"/>
        <dbReference type="ChEBI" id="CHEBI:15377"/>
        <dbReference type="ChEBI" id="CHEBI:15378"/>
        <dbReference type="ChEBI" id="CHEBI:17790"/>
        <dbReference type="ChEBI" id="CHEBI:29973"/>
        <dbReference type="ChEBI" id="CHEBI:82795"/>
        <dbReference type="EC" id="3.1.1.61"/>
    </reaction>
</comment>
<dbReference type="EC" id="3.1.1.61" evidence="2"/>
<dbReference type="InterPro" id="IPR000673">
    <property type="entry name" value="Sig_transdc_resp-reg_Me-estase"/>
</dbReference>
<dbReference type="PANTHER" id="PTHR42872:SF6">
    <property type="entry name" value="PROTEIN-GLUTAMATE METHYLESTERASE_PROTEIN-GLUTAMINE GLUTAMINASE"/>
    <property type="match status" value="1"/>
</dbReference>
<dbReference type="GO" id="GO:0005737">
    <property type="term" value="C:cytoplasm"/>
    <property type="evidence" value="ECO:0007669"/>
    <property type="project" value="InterPro"/>
</dbReference>
<organism evidence="6">
    <name type="scientific">uncultured Leptolyngbya sp</name>
    <dbReference type="NCBI Taxonomy" id="332963"/>
    <lineage>
        <taxon>Bacteria</taxon>
        <taxon>Bacillati</taxon>
        <taxon>Cyanobacteriota</taxon>
        <taxon>Cyanophyceae</taxon>
        <taxon>Leptolyngbyales</taxon>
        <taxon>Leptolyngbyaceae</taxon>
        <taxon>Leptolyngbya group</taxon>
        <taxon>Leptolyngbya</taxon>
        <taxon>environmental samples</taxon>
    </lineage>
</organism>
<feature type="active site" evidence="4">
    <location>
        <position position="53"/>
    </location>
</feature>
<feature type="active site" evidence="4">
    <location>
        <position position="145"/>
    </location>
</feature>
<sequence>MTQPNLGPSPLTKPVSFSSVVAVAASAGGLKALSTILSGLPSDFGAPIIVVQHLSPDYPSQMAAILSRRTSLRVKQAQEGDRLHSGVVYIAPPKQHLLVEAGNLHLSDAERVHFTRPAADPLFESVAQQFRQQAIAVVLTGHNGDGAWGAQVIKQMGGKVIAQDQSTSEHFGMPSAAIQTGVVDWILPIEAIAPTLVTLTTTGAV</sequence>
<feature type="domain" description="CheB-type methylesterase" evidence="5">
    <location>
        <begin position="14"/>
        <end position="203"/>
    </location>
</feature>
<dbReference type="AlphaFoldDB" id="A0A6J4MGR5"/>
<protein>
    <recommendedName>
        <fullName evidence="2">protein-glutamate methylesterase</fullName>
        <ecNumber evidence="2">3.1.1.61</ecNumber>
    </recommendedName>
</protein>
<evidence type="ECO:0000256" key="2">
    <source>
        <dbReference type="ARBA" id="ARBA00039140"/>
    </source>
</evidence>